<dbReference type="GO" id="GO:0140664">
    <property type="term" value="F:ATP-dependent DNA damage sensor activity"/>
    <property type="evidence" value="ECO:0007669"/>
    <property type="project" value="InterPro"/>
</dbReference>
<dbReference type="Pfam" id="PF05192">
    <property type="entry name" value="MutS_III"/>
    <property type="match status" value="1"/>
</dbReference>
<dbReference type="InterPro" id="IPR000432">
    <property type="entry name" value="DNA_mismatch_repair_MutS_C"/>
</dbReference>
<evidence type="ECO:0000256" key="2">
    <source>
        <dbReference type="ARBA" id="ARBA00021982"/>
    </source>
</evidence>
<dbReference type="Pfam" id="PF00488">
    <property type="entry name" value="MutS_V"/>
    <property type="match status" value="1"/>
</dbReference>
<evidence type="ECO:0000256" key="6">
    <source>
        <dbReference type="ARBA" id="ARBA00023125"/>
    </source>
</evidence>
<evidence type="ECO:0000313" key="12">
    <source>
        <dbReference type="EMBL" id="RUQ30527.1"/>
    </source>
</evidence>
<dbReference type="PIRSF" id="PIRSF037677">
    <property type="entry name" value="DNA_mis_repair_Msh6"/>
    <property type="match status" value="1"/>
</dbReference>
<dbReference type="InterPro" id="IPR007861">
    <property type="entry name" value="DNA_mismatch_repair_MutS_clamp"/>
</dbReference>
<dbReference type="OrthoDB" id="9802448at2"/>
<dbReference type="Gene3D" id="1.10.1420.10">
    <property type="match status" value="2"/>
</dbReference>
<keyword evidence="13" id="KW-1185">Reference proteome</keyword>
<dbReference type="PROSITE" id="PS00486">
    <property type="entry name" value="DNA_MISMATCH_REPAIR_2"/>
    <property type="match status" value="1"/>
</dbReference>
<organism evidence="12 13">
    <name type="scientific">Peribacillus cavernae</name>
    <dbReference type="NCBI Taxonomy" id="1674310"/>
    <lineage>
        <taxon>Bacteria</taxon>
        <taxon>Bacillati</taxon>
        <taxon>Bacillota</taxon>
        <taxon>Bacilli</taxon>
        <taxon>Bacillales</taxon>
        <taxon>Bacillaceae</taxon>
        <taxon>Peribacillus</taxon>
    </lineage>
</organism>
<dbReference type="InterPro" id="IPR016151">
    <property type="entry name" value="DNA_mismatch_repair_MutS_N"/>
</dbReference>
<evidence type="ECO:0000256" key="3">
    <source>
        <dbReference type="ARBA" id="ARBA00022741"/>
    </source>
</evidence>
<dbReference type="NCBIfam" id="NF003810">
    <property type="entry name" value="PRK05399.1"/>
    <property type="match status" value="1"/>
</dbReference>
<evidence type="ECO:0000256" key="1">
    <source>
        <dbReference type="ARBA" id="ARBA00006271"/>
    </source>
</evidence>
<dbReference type="NCBIfam" id="TIGR01070">
    <property type="entry name" value="mutS1"/>
    <property type="match status" value="1"/>
</dbReference>
<evidence type="ECO:0000256" key="4">
    <source>
        <dbReference type="ARBA" id="ARBA00022763"/>
    </source>
</evidence>
<dbReference type="Gene3D" id="3.30.420.110">
    <property type="entry name" value="MutS, connector domain"/>
    <property type="match status" value="1"/>
</dbReference>
<dbReference type="InterPro" id="IPR007696">
    <property type="entry name" value="DNA_mismatch_repair_MutS_core"/>
</dbReference>
<evidence type="ECO:0000256" key="5">
    <source>
        <dbReference type="ARBA" id="ARBA00022840"/>
    </source>
</evidence>
<dbReference type="EMBL" id="RYZZ01000007">
    <property type="protein sequence ID" value="RUQ30527.1"/>
    <property type="molecule type" value="Genomic_DNA"/>
</dbReference>
<dbReference type="GO" id="GO:0005829">
    <property type="term" value="C:cytosol"/>
    <property type="evidence" value="ECO:0007669"/>
    <property type="project" value="TreeGrafter"/>
</dbReference>
<dbReference type="SMART" id="SM00534">
    <property type="entry name" value="MUTSac"/>
    <property type="match status" value="1"/>
</dbReference>
<dbReference type="InterPro" id="IPR027417">
    <property type="entry name" value="P-loop_NTPase"/>
</dbReference>
<dbReference type="InterPro" id="IPR036678">
    <property type="entry name" value="MutS_con_dom_sf"/>
</dbReference>
<dbReference type="Gene3D" id="3.40.50.300">
    <property type="entry name" value="P-loop containing nucleotide triphosphate hydrolases"/>
    <property type="match status" value="1"/>
</dbReference>
<dbReference type="Gene3D" id="3.40.1170.10">
    <property type="entry name" value="DNA repair protein MutS, domain I"/>
    <property type="match status" value="1"/>
</dbReference>
<comment type="function">
    <text evidence="8">This protein is involved in the repair of mismatches in DNA. It is possible that it carries out the mismatch recognition step. This protein has a weak ATPase activity.</text>
</comment>
<dbReference type="GO" id="GO:0005524">
    <property type="term" value="F:ATP binding"/>
    <property type="evidence" value="ECO:0007669"/>
    <property type="project" value="UniProtKB-UniRule"/>
</dbReference>
<comment type="similarity">
    <text evidence="1 8 9">Belongs to the DNA mismatch repair MutS family.</text>
</comment>
<evidence type="ECO:0000313" key="13">
    <source>
        <dbReference type="Proteomes" id="UP000267430"/>
    </source>
</evidence>
<dbReference type="Pfam" id="PF05190">
    <property type="entry name" value="MutS_IV"/>
    <property type="match status" value="1"/>
</dbReference>
<keyword evidence="6 8" id="KW-0238">DNA-binding</keyword>
<evidence type="ECO:0000256" key="10">
    <source>
        <dbReference type="SAM" id="MobiDB-lite"/>
    </source>
</evidence>
<dbReference type="PANTHER" id="PTHR11361:SF34">
    <property type="entry name" value="DNA MISMATCH REPAIR PROTEIN MSH1, MITOCHONDRIAL"/>
    <property type="match status" value="1"/>
</dbReference>
<dbReference type="FunFam" id="1.10.1420.10:FF:000007">
    <property type="entry name" value="DNA mismatch repair protein MutS"/>
    <property type="match status" value="1"/>
</dbReference>
<keyword evidence="4 8" id="KW-0227">DNA damage</keyword>
<dbReference type="Pfam" id="PF05188">
    <property type="entry name" value="MutS_II"/>
    <property type="match status" value="1"/>
</dbReference>
<dbReference type="InterPro" id="IPR005748">
    <property type="entry name" value="DNA_mismatch_repair_MutS"/>
</dbReference>
<dbReference type="InterPro" id="IPR007860">
    <property type="entry name" value="DNA_mmatch_repair_MutS_con_dom"/>
</dbReference>
<keyword evidence="3 8" id="KW-0547">Nucleotide-binding</keyword>
<dbReference type="FunFam" id="3.40.50.300:FF:000896">
    <property type="entry name" value="DNA mismatch repair protein MutS"/>
    <property type="match status" value="1"/>
</dbReference>
<evidence type="ECO:0000259" key="11">
    <source>
        <dbReference type="PROSITE" id="PS00486"/>
    </source>
</evidence>
<feature type="domain" description="DNA mismatch repair proteins mutS family" evidence="11">
    <location>
        <begin position="681"/>
        <end position="697"/>
    </location>
</feature>
<dbReference type="SUPFAM" id="SSF53150">
    <property type="entry name" value="DNA repair protein MutS, domain II"/>
    <property type="match status" value="1"/>
</dbReference>
<dbReference type="AlphaFoldDB" id="A0A3S0U3Z5"/>
<evidence type="ECO:0000256" key="7">
    <source>
        <dbReference type="ARBA" id="ARBA00023204"/>
    </source>
</evidence>
<dbReference type="GO" id="GO:0030983">
    <property type="term" value="F:mismatched DNA binding"/>
    <property type="evidence" value="ECO:0007669"/>
    <property type="project" value="InterPro"/>
</dbReference>
<dbReference type="Proteomes" id="UP000267430">
    <property type="component" value="Unassembled WGS sequence"/>
</dbReference>
<name>A0A3S0U3Z5_9BACI</name>
<dbReference type="Pfam" id="PF01624">
    <property type="entry name" value="MutS_I"/>
    <property type="match status" value="1"/>
</dbReference>
<dbReference type="GO" id="GO:0006298">
    <property type="term" value="P:mismatch repair"/>
    <property type="evidence" value="ECO:0007669"/>
    <property type="project" value="UniProtKB-UniRule"/>
</dbReference>
<keyword evidence="5 8" id="KW-0067">ATP-binding</keyword>
<reference evidence="12 13" key="1">
    <citation type="submission" date="2018-12" db="EMBL/GenBank/DDBJ databases">
        <title>Bacillus chawlae sp. nov., Bacillus glennii sp. nov., and Bacillus saganii sp. nov. Isolated from the Vehicle Assembly Building at Kennedy Space Center where the Viking Spacecraft were Assembled.</title>
        <authorList>
            <person name="Seuylemezian A."/>
            <person name="Vaishampayan P."/>
        </authorList>
    </citation>
    <scope>NUCLEOTIDE SEQUENCE [LARGE SCALE GENOMIC DNA]</scope>
    <source>
        <strain evidence="12 13">L5</strain>
    </source>
</reference>
<proteinExistence type="inferred from homology"/>
<dbReference type="GO" id="GO:0003684">
    <property type="term" value="F:damaged DNA binding"/>
    <property type="evidence" value="ECO:0007669"/>
    <property type="project" value="UniProtKB-UniRule"/>
</dbReference>
<dbReference type="CDD" id="cd03284">
    <property type="entry name" value="ABC_MutS1"/>
    <property type="match status" value="1"/>
</dbReference>
<sequence length="884" mass="100410">MASYTPMIQQYLKVKAEYQDAFLFFRLGDFYEMFFEDALNASQELEITLTSREGGGEDKIPMCGVPYHSAAGYIDILIEKGYKVAICEQTEDPKQAKGVVRREVVQLITPGTKMDGKGLVEKENNFIASITDFADGTFGLAYNDLSTGENKVTILEGGFDDMYNELSILGAKEVVIGNDFPSEWQKKMKEREVAALSFEDSAEESMEFVSLLTFLQERKQRAAVSRLLHYLFRTQKRSLDHLQPVLPYETNSFMKIDFFSKRNLELTETIRSKGKKGSLLWLLDETKTAMGGRLLKQWIERPLIDRKQIETRQALVEILKTHYFERQDLREHLKEVYDLERLAGRVAFGNVNARDLLQLKRSLRQIPVIREIVTSMDSERIGVLAEKLDPCEEVTDLLETSLNENPPLSVKEGNIIRDGFNEELDTYRDASRNGKTWIAQLERAERDRTGIKSLKIGYNRVFGYYIEVTRANLHLLEEERYERKQTLTNAERFITPDLKEKEALILQAEEKSIGLEYDLFLEIREQVKAHIPSLQALARAISELDVLQCFATISEERHYVKPVFSNERKVILKDGRHPVVEKVLQSQEYVPNDCYMDSEREMLLITGPNMSGKSTYMRQVALTAILAQIGCFVSAGEAVLPIFDKIFTRIGAADDLISGQSTFMVEMLEAKNAIVHATENSLILFDEIGRGTSTYDGMALAQAIIEHIHEKIGAKTLFSTHYHELTALSDTLACLKNIHVSAVEQNGNVVFLHKIKEGSADKSYGIHVAQLAELPKSLINRANEILTELEKGSRSDRPGQLNETDQKKERTLYNEPNASSRETKAAAAESEAQLSFFEEAAIPDKKVPAAKEKKVLDELKTMEILEMTPLDALNLLYKLQKKLK</sequence>
<dbReference type="SUPFAM" id="SSF52540">
    <property type="entry name" value="P-loop containing nucleoside triphosphate hydrolases"/>
    <property type="match status" value="1"/>
</dbReference>
<feature type="region of interest" description="Disordered" evidence="10">
    <location>
        <begin position="790"/>
        <end position="823"/>
    </location>
</feature>
<dbReference type="InterPro" id="IPR036187">
    <property type="entry name" value="DNA_mismatch_repair_MutS_sf"/>
</dbReference>
<keyword evidence="7 8" id="KW-0234">DNA repair</keyword>
<dbReference type="HAMAP" id="MF_00096">
    <property type="entry name" value="MutS"/>
    <property type="match status" value="1"/>
</dbReference>
<dbReference type="RefSeq" id="WP_126864549.1">
    <property type="nucleotide sequence ID" value="NZ_JAUSTX010000001.1"/>
</dbReference>
<protein>
    <recommendedName>
        <fullName evidence="2 8">DNA mismatch repair protein MutS</fullName>
    </recommendedName>
</protein>
<evidence type="ECO:0000256" key="8">
    <source>
        <dbReference type="HAMAP-Rule" id="MF_00096"/>
    </source>
</evidence>
<evidence type="ECO:0000256" key="9">
    <source>
        <dbReference type="RuleBase" id="RU003756"/>
    </source>
</evidence>
<dbReference type="FunFam" id="3.40.1170.10:FF:000001">
    <property type="entry name" value="DNA mismatch repair protein MutS"/>
    <property type="match status" value="1"/>
</dbReference>
<dbReference type="PANTHER" id="PTHR11361">
    <property type="entry name" value="DNA MISMATCH REPAIR PROTEIN MUTS FAMILY MEMBER"/>
    <property type="match status" value="1"/>
</dbReference>
<dbReference type="SUPFAM" id="SSF55271">
    <property type="entry name" value="DNA repair protein MutS, domain I"/>
    <property type="match status" value="1"/>
</dbReference>
<comment type="caution">
    <text evidence="12">The sequence shown here is derived from an EMBL/GenBank/DDBJ whole genome shotgun (WGS) entry which is preliminary data.</text>
</comment>
<dbReference type="InterPro" id="IPR007695">
    <property type="entry name" value="DNA_mismatch_repair_MutS-lik_N"/>
</dbReference>
<dbReference type="SUPFAM" id="SSF48334">
    <property type="entry name" value="DNA repair protein MutS, domain III"/>
    <property type="match status" value="1"/>
</dbReference>
<accession>A0A3S0U3Z5</accession>
<dbReference type="SMART" id="SM00533">
    <property type="entry name" value="MUTSd"/>
    <property type="match status" value="1"/>
</dbReference>
<dbReference type="InterPro" id="IPR045076">
    <property type="entry name" value="MutS"/>
</dbReference>
<gene>
    <name evidence="8 12" type="primary">mutS</name>
    <name evidence="12" type="ORF">ELQ35_09350</name>
</gene>
<feature type="binding site" evidence="8">
    <location>
        <begin position="607"/>
        <end position="614"/>
    </location>
    <ligand>
        <name>ATP</name>
        <dbReference type="ChEBI" id="CHEBI:30616"/>
    </ligand>
</feature>
<dbReference type="InterPro" id="IPR017261">
    <property type="entry name" value="DNA_mismatch_repair_MutS/MSH"/>
</dbReference>